<comment type="caution">
    <text evidence="3">The sequence shown here is derived from an EMBL/GenBank/DDBJ whole genome shotgun (WGS) entry which is preliminary data.</text>
</comment>
<dbReference type="SUPFAM" id="SSF75005">
    <property type="entry name" value="Arabinanase/levansucrase/invertase"/>
    <property type="match status" value="1"/>
</dbReference>
<evidence type="ECO:0000313" key="4">
    <source>
        <dbReference type="Proteomes" id="UP001501758"/>
    </source>
</evidence>
<dbReference type="PROSITE" id="PS50022">
    <property type="entry name" value="FA58C_3"/>
    <property type="match status" value="1"/>
</dbReference>
<dbReference type="InterPro" id="IPR026444">
    <property type="entry name" value="Secre_tail"/>
</dbReference>
<keyword evidence="1" id="KW-0732">Signal</keyword>
<dbReference type="InterPro" id="IPR023296">
    <property type="entry name" value="Glyco_hydro_beta-prop_sf"/>
</dbReference>
<dbReference type="Proteomes" id="UP001501758">
    <property type="component" value="Unassembled WGS sequence"/>
</dbReference>
<evidence type="ECO:0000259" key="2">
    <source>
        <dbReference type="PROSITE" id="PS50022"/>
    </source>
</evidence>
<dbReference type="InterPro" id="IPR008979">
    <property type="entry name" value="Galactose-bd-like_sf"/>
</dbReference>
<evidence type="ECO:0000256" key="1">
    <source>
        <dbReference type="ARBA" id="ARBA00022729"/>
    </source>
</evidence>
<dbReference type="SUPFAM" id="SSF49785">
    <property type="entry name" value="Galactose-binding domain-like"/>
    <property type="match status" value="1"/>
</dbReference>
<dbReference type="Pfam" id="PF00754">
    <property type="entry name" value="F5_F8_type_C"/>
    <property type="match status" value="1"/>
</dbReference>
<name>A0ABP3UBI3_9FLAO</name>
<reference evidence="4" key="1">
    <citation type="journal article" date="2019" name="Int. J. Syst. Evol. Microbiol.">
        <title>The Global Catalogue of Microorganisms (GCM) 10K type strain sequencing project: providing services to taxonomists for standard genome sequencing and annotation.</title>
        <authorList>
            <consortium name="The Broad Institute Genomics Platform"/>
            <consortium name="The Broad Institute Genome Sequencing Center for Infectious Disease"/>
            <person name="Wu L."/>
            <person name="Ma J."/>
        </authorList>
    </citation>
    <scope>NUCLEOTIDE SEQUENCE [LARGE SCALE GENOMIC DNA]</scope>
    <source>
        <strain evidence="4">JCM 15974</strain>
    </source>
</reference>
<dbReference type="InterPro" id="IPR000421">
    <property type="entry name" value="FA58C"/>
</dbReference>
<sequence>MNSQGINAVNASSSLWPKKNVIDRNKNTVWSSKIQPSPTNKQWISIQFNKAKKINFVKLSPRYINGLAYGFPKSFVIRYRNNSRWINIRTENNFPRARRGDFIILPLSKTITTNSIQILATVLGNDNEGNNVFQLAEFNGGFHQHFQSRFKYIGGNSPFKSRGTNEIRNVGSSNFNPNKLNVWHYDIRKPLMNNINAPNYYSPSIVKNGKTWNIYYGGFDFANYDQDNIYLTTSNDDFLSFKGKSHVISNVNYRHANNCSVIKQGNSDWKMLYTAYPLNGKNKPHYGTSTNGGRWVFNKPITMSNYPRWAQTNSDGGNVLYFENGTYHLYFTDYNYPDADFRVHHATSTNFIDYKYKGVAKNIDRIATDMKAFRFNNRKYYLLGTHRNISNVQLTVSTNLNSFDKPFVFERTLPTSNFPKDKNIATLGFVTNGNRLYGYMYGSSFKNSLTDNKIYANWLQKKVIFQNKHVRWGDQADAYGPNRVELYMNTQIETGNFYIYDSDGTTLLYKSPLVTMKSGDIWHYLNNNKSSDLIVDYADDILEDGFDLLEPSINHYVTNNSVYLETNEDIQKIEIYGITGSLLKSVENNDKYINIDGLNTGIYILKVYTDSNSHTLKFIIDK</sequence>
<keyword evidence="4" id="KW-1185">Reference proteome</keyword>
<protein>
    <recommendedName>
        <fullName evidence="2">F5/8 type C domain-containing protein</fullName>
    </recommendedName>
</protein>
<gene>
    <name evidence="3" type="ORF">GCM10009430_32740</name>
</gene>
<dbReference type="Pfam" id="PF18962">
    <property type="entry name" value="Por_Secre_tail"/>
    <property type="match status" value="1"/>
</dbReference>
<accession>A0ABP3UBI3</accession>
<evidence type="ECO:0000313" key="3">
    <source>
        <dbReference type="EMBL" id="GAA0726099.1"/>
    </source>
</evidence>
<organism evidence="3 4">
    <name type="scientific">Aquimarina litoralis</name>
    <dbReference type="NCBI Taxonomy" id="584605"/>
    <lineage>
        <taxon>Bacteria</taxon>
        <taxon>Pseudomonadati</taxon>
        <taxon>Bacteroidota</taxon>
        <taxon>Flavobacteriia</taxon>
        <taxon>Flavobacteriales</taxon>
        <taxon>Flavobacteriaceae</taxon>
        <taxon>Aquimarina</taxon>
    </lineage>
</organism>
<proteinExistence type="predicted"/>
<dbReference type="EMBL" id="BAAAGE010000003">
    <property type="protein sequence ID" value="GAA0726099.1"/>
    <property type="molecule type" value="Genomic_DNA"/>
</dbReference>
<dbReference type="NCBIfam" id="TIGR04183">
    <property type="entry name" value="Por_Secre_tail"/>
    <property type="match status" value="1"/>
</dbReference>
<feature type="domain" description="F5/8 type C" evidence="2">
    <location>
        <begin position="1"/>
        <end position="101"/>
    </location>
</feature>
<dbReference type="Gene3D" id="2.60.120.260">
    <property type="entry name" value="Galactose-binding domain-like"/>
    <property type="match status" value="1"/>
</dbReference>